<reference evidence="3 4" key="1">
    <citation type="submission" date="2024-05" db="EMBL/GenBank/DDBJ databases">
        <title>Long read based assembly of the Candida bracarensis genome reveals expanded adhesin content.</title>
        <authorList>
            <person name="Marcet-Houben M."/>
            <person name="Ksiezopolska E."/>
            <person name="Gabaldon T."/>
        </authorList>
    </citation>
    <scope>NUCLEOTIDE SEQUENCE [LARGE SCALE GENOMIC DNA]</scope>
    <source>
        <strain evidence="3 4">CBM6</strain>
    </source>
</reference>
<dbReference type="Proteomes" id="UP001623330">
    <property type="component" value="Unassembled WGS sequence"/>
</dbReference>
<evidence type="ECO:0000313" key="4">
    <source>
        <dbReference type="Proteomes" id="UP001623330"/>
    </source>
</evidence>
<dbReference type="Pfam" id="PF02214">
    <property type="entry name" value="BTB_2"/>
    <property type="match status" value="1"/>
</dbReference>
<dbReference type="InterPro" id="IPR011333">
    <property type="entry name" value="SKP1/BTB/POZ_sf"/>
</dbReference>
<protein>
    <recommendedName>
        <fullName evidence="2">Potassium channel tetramerisation-type BTB domain-containing protein</fullName>
    </recommendedName>
</protein>
<dbReference type="SUPFAM" id="SSF54695">
    <property type="entry name" value="POZ domain"/>
    <property type="match status" value="2"/>
</dbReference>
<evidence type="ECO:0000259" key="2">
    <source>
        <dbReference type="Pfam" id="PF02214"/>
    </source>
</evidence>
<gene>
    <name evidence="3" type="ORF">RNJ44_02551</name>
</gene>
<comment type="caution">
    <text evidence="3">The sequence shown here is derived from an EMBL/GenBank/DDBJ whole genome shotgun (WGS) entry which is preliminary data.</text>
</comment>
<evidence type="ECO:0000256" key="1">
    <source>
        <dbReference type="SAM" id="MobiDB-lite"/>
    </source>
</evidence>
<feature type="compositionally biased region" description="Low complexity" evidence="1">
    <location>
        <begin position="297"/>
        <end position="312"/>
    </location>
</feature>
<dbReference type="PANTHER" id="PTHR31758:SF2">
    <property type="entry name" value="BTB_POZ DOMAIN-CONTAINING PROTEIN YLR108C"/>
    <property type="match status" value="1"/>
</dbReference>
<evidence type="ECO:0000313" key="3">
    <source>
        <dbReference type="EMBL" id="KAL3228606.1"/>
    </source>
</evidence>
<dbReference type="Gene3D" id="3.30.710.10">
    <property type="entry name" value="Potassium Channel Kv1.1, Chain A"/>
    <property type="match status" value="2"/>
</dbReference>
<keyword evidence="4" id="KW-1185">Reference proteome</keyword>
<sequence>MIIYQQNNNIKNNITEMEDDYEKIPDLLPRDQVYKVQVGQKLYNITGATLSWDGPNFFTNYFKEHDDDSILFLDRSTESFETIYRHMQGYFIAVRDEVEYTTVYTDALYYSLPKLVRFLKNSDFYYINVGGESFAVAKSLFKNKGDSNNYFQVVIAGFYRELEKRILDRRMTTSPNPPTYVPRSPEFFRQLLTLLSGVKIDLDDRMRNSLIQECRYYRFKGLEQELVKHRTLVNPLSNVEEISIHLDDIVKSGLGLRKPASMCSMSLVSACLQQEEQHRSERCMKKMENGNNCTESGTATTDNNVNGNDTVTSRSPSPINDNNDDKEADEPERKRIKLSDNKKCNHKNEKIWDIVTYQRPYVDAYPRDLIFQLDANECMLIFNKSKKTIHVDLGFNSAVLFESLFSYLFSNDKDVSINLEDFKLNPSGGKTTTCNKSEVHSTSPHLVLPACVSLCDLQVNGIKCNNIFSLVGDTKCNEKVPDFTDMENIRYCVGLKLHIAKSMWKIGVKNNKIMLIAIKAVTYCSTKEYCKTIDFL</sequence>
<dbReference type="PANTHER" id="PTHR31758">
    <property type="entry name" value="BTB/POZ DOMAIN-CONTAINING PROTEIN YLR108C"/>
    <property type="match status" value="1"/>
</dbReference>
<dbReference type="EMBL" id="JBEVYD010000013">
    <property type="protein sequence ID" value="KAL3228606.1"/>
    <property type="molecule type" value="Genomic_DNA"/>
</dbReference>
<proteinExistence type="predicted"/>
<organism evidence="3 4">
    <name type="scientific">Nakaseomyces bracarensis</name>
    <dbReference type="NCBI Taxonomy" id="273131"/>
    <lineage>
        <taxon>Eukaryota</taxon>
        <taxon>Fungi</taxon>
        <taxon>Dikarya</taxon>
        <taxon>Ascomycota</taxon>
        <taxon>Saccharomycotina</taxon>
        <taxon>Saccharomycetes</taxon>
        <taxon>Saccharomycetales</taxon>
        <taxon>Saccharomycetaceae</taxon>
        <taxon>Nakaseomyces</taxon>
    </lineage>
</organism>
<accession>A0ABR4NM08</accession>
<name>A0ABR4NM08_9SACH</name>
<dbReference type="InterPro" id="IPR003131">
    <property type="entry name" value="T1-type_BTB"/>
</dbReference>
<feature type="domain" description="Potassium channel tetramerisation-type BTB" evidence="2">
    <location>
        <begin position="36"/>
        <end position="115"/>
    </location>
</feature>
<feature type="region of interest" description="Disordered" evidence="1">
    <location>
        <begin position="288"/>
        <end position="333"/>
    </location>
</feature>